<protein>
    <submittedName>
        <fullName evidence="3">Uncharacterized protein</fullName>
    </submittedName>
</protein>
<proteinExistence type="predicted"/>
<reference evidence="3" key="2">
    <citation type="submission" date="2020-01" db="EMBL/GenBank/DDBJ databases">
        <authorList>
            <person name="Perkins V."/>
            <person name="Lessard M.-H."/>
            <person name="Dugat-Bony E."/>
            <person name="Frenette M."/>
            <person name="Labrie S."/>
        </authorList>
    </citation>
    <scope>NUCLEOTIDE SEQUENCE</scope>
    <source>
        <strain evidence="3">LMA-70</strain>
    </source>
</reference>
<comment type="caution">
    <text evidence="3">The sequence shown here is derived from an EMBL/GenBank/DDBJ whole genome shotgun (WGS) entry which is preliminary data.</text>
</comment>
<dbReference type="AlphaFoldDB" id="A0A9P5KUQ1"/>
<feature type="region of interest" description="Disordered" evidence="2">
    <location>
        <begin position="163"/>
        <end position="329"/>
    </location>
</feature>
<feature type="compositionally biased region" description="Low complexity" evidence="2">
    <location>
        <begin position="165"/>
        <end position="297"/>
    </location>
</feature>
<evidence type="ECO:0000313" key="4">
    <source>
        <dbReference type="Proteomes" id="UP000750522"/>
    </source>
</evidence>
<evidence type="ECO:0000256" key="1">
    <source>
        <dbReference type="SAM" id="Coils"/>
    </source>
</evidence>
<gene>
    <name evidence="3" type="ORF">DV451_001890</name>
</gene>
<accession>A0A9P5KUQ1</accession>
<organism evidence="3 4">
    <name type="scientific">Geotrichum candidum</name>
    <name type="common">Oospora lactis</name>
    <name type="synonym">Dipodascus geotrichum</name>
    <dbReference type="NCBI Taxonomy" id="1173061"/>
    <lineage>
        <taxon>Eukaryota</taxon>
        <taxon>Fungi</taxon>
        <taxon>Dikarya</taxon>
        <taxon>Ascomycota</taxon>
        <taxon>Saccharomycotina</taxon>
        <taxon>Dipodascomycetes</taxon>
        <taxon>Dipodascales</taxon>
        <taxon>Dipodascaceae</taxon>
        <taxon>Geotrichum</taxon>
    </lineage>
</organism>
<feature type="coiled-coil region" evidence="1">
    <location>
        <begin position="377"/>
        <end position="404"/>
    </location>
</feature>
<evidence type="ECO:0000313" key="3">
    <source>
        <dbReference type="EMBL" id="KAF5102395.1"/>
    </source>
</evidence>
<keyword evidence="1" id="KW-0175">Coiled coil</keyword>
<reference evidence="3" key="1">
    <citation type="journal article" date="2020" name="Front. Microbiol.">
        <title>Phenotypic and Genetic Characterization of the Cheese Ripening Yeast Geotrichum candidum.</title>
        <authorList>
            <person name="Perkins V."/>
            <person name="Vignola S."/>
            <person name="Lessard M.H."/>
            <person name="Plante P.L."/>
            <person name="Corbeil J."/>
            <person name="Dugat-Bony E."/>
            <person name="Frenette M."/>
            <person name="Labrie S."/>
        </authorList>
    </citation>
    <scope>NUCLEOTIDE SEQUENCE</scope>
    <source>
        <strain evidence="3">LMA-70</strain>
    </source>
</reference>
<dbReference type="Proteomes" id="UP000750522">
    <property type="component" value="Unassembled WGS sequence"/>
</dbReference>
<dbReference type="EMBL" id="QQZK01000030">
    <property type="protein sequence ID" value="KAF5102395.1"/>
    <property type="molecule type" value="Genomic_DNA"/>
</dbReference>
<sequence length="434" mass="47887">MGPRRTRVFWGRAEMDKLLSWIEQNKPDCIGHGRREDCARIKNEVFASRSDYTAKTIKEKLLNMEKKFKKAQELKYNSRGTNDLSIDSASIDEKVEKLCPFFSRIESLKRLNPNPKNNRSYAINERNYAPYYAIESGYQEEEDEMLIRNNEDRNDDRRYNPAASAAAVNQPPTNNATTNTNTTPNLNANTTNTTNTTNANASNASSNINASNPRLSRLPASSAIQLQSQQPQQAPLQQPQHVLQQQQSQQQPQQRRLPPFSPQHQVSHSTSSTLTTPTTASSLASVANSSNSSISTGSHHHNGGPIVNNVPHAVGGANPGSANPGAGGANSLHSGNSIVATIAPSPNAAALNSVVSAPAGASGVSVPLDFNKLISILEHRERRLENESSKRLELEQKRFEFEQKRYKIEKERDKKLDKILMTLVNRGEQGARSE</sequence>
<feature type="compositionally biased region" description="Low complexity" evidence="2">
    <location>
        <begin position="315"/>
        <end position="324"/>
    </location>
</feature>
<evidence type="ECO:0000256" key="2">
    <source>
        <dbReference type="SAM" id="MobiDB-lite"/>
    </source>
</evidence>
<name>A0A9P5KUQ1_GEOCN</name>